<comment type="cofactor">
    <cofactor evidence="1 5 6">
        <name>pyridoxal 5'-phosphate</name>
        <dbReference type="ChEBI" id="CHEBI:597326"/>
    </cofactor>
</comment>
<evidence type="ECO:0000313" key="8">
    <source>
        <dbReference type="EMBL" id="KAF4125764.1"/>
    </source>
</evidence>
<evidence type="ECO:0000256" key="1">
    <source>
        <dbReference type="ARBA" id="ARBA00001933"/>
    </source>
</evidence>
<evidence type="ECO:0000256" key="5">
    <source>
        <dbReference type="PIRSR" id="PIRSR602129-50"/>
    </source>
</evidence>
<dbReference type="EMBL" id="JAANYQ010000002">
    <property type="protein sequence ID" value="KAF4125764.1"/>
    <property type="molecule type" value="Genomic_DNA"/>
</dbReference>
<dbReference type="Gene3D" id="3.90.1150.10">
    <property type="entry name" value="Aspartate Aminotransferase, domain 1"/>
    <property type="match status" value="1"/>
</dbReference>
<comment type="caution">
    <text evidence="8">The sequence shown here is derived from an EMBL/GenBank/DDBJ whole genome shotgun (WGS) entry which is preliminary data.</text>
</comment>
<keyword evidence="9" id="KW-1185">Reference proteome</keyword>
<dbReference type="InterPro" id="IPR015424">
    <property type="entry name" value="PyrdxlP-dep_Trfase"/>
</dbReference>
<dbReference type="InterPro" id="IPR015422">
    <property type="entry name" value="PyrdxlP-dep_Trfase_small"/>
</dbReference>
<evidence type="ECO:0000256" key="6">
    <source>
        <dbReference type="RuleBase" id="RU000382"/>
    </source>
</evidence>
<dbReference type="PROSITE" id="PS00392">
    <property type="entry name" value="DDC_GAD_HDC_YDC"/>
    <property type="match status" value="1"/>
</dbReference>
<protein>
    <submittedName>
        <fullName evidence="8">Glutamate or tyrosine decarboxylase or a related PLP-dependent protein</fullName>
    </submittedName>
</protein>
<keyword evidence="3 5" id="KW-0663">Pyridoxal phosphate</keyword>
<keyword evidence="4 6" id="KW-0456">Lyase</keyword>
<dbReference type="InterPro" id="IPR010977">
    <property type="entry name" value="Aromatic_deC"/>
</dbReference>
<dbReference type="SUPFAM" id="SSF53383">
    <property type="entry name" value="PLP-dependent transferases"/>
    <property type="match status" value="1"/>
</dbReference>
<gene>
    <name evidence="8" type="ORF">GMORB2_1009</name>
</gene>
<dbReference type="Proteomes" id="UP000749293">
    <property type="component" value="Unassembled WGS sequence"/>
</dbReference>
<dbReference type="Pfam" id="PF00282">
    <property type="entry name" value="Pyridoxal_deC"/>
    <property type="match status" value="1"/>
</dbReference>
<evidence type="ECO:0000256" key="2">
    <source>
        <dbReference type="ARBA" id="ARBA00009533"/>
    </source>
</evidence>
<organism evidence="8 9">
    <name type="scientific">Geosmithia morbida</name>
    <dbReference type="NCBI Taxonomy" id="1094350"/>
    <lineage>
        <taxon>Eukaryota</taxon>
        <taxon>Fungi</taxon>
        <taxon>Dikarya</taxon>
        <taxon>Ascomycota</taxon>
        <taxon>Pezizomycotina</taxon>
        <taxon>Sordariomycetes</taxon>
        <taxon>Hypocreomycetidae</taxon>
        <taxon>Hypocreales</taxon>
        <taxon>Bionectriaceae</taxon>
        <taxon>Geosmithia</taxon>
    </lineage>
</organism>
<dbReference type="OrthoDB" id="2161780at2759"/>
<name>A0A9P5D8Q6_9HYPO</name>
<dbReference type="GO" id="GO:0016831">
    <property type="term" value="F:carboxy-lyase activity"/>
    <property type="evidence" value="ECO:0007669"/>
    <property type="project" value="InterPro"/>
</dbReference>
<accession>A0A9P5D8Q6</accession>
<evidence type="ECO:0000256" key="3">
    <source>
        <dbReference type="ARBA" id="ARBA00022898"/>
    </source>
</evidence>
<reference evidence="8" key="1">
    <citation type="submission" date="2020-03" db="EMBL/GenBank/DDBJ databases">
        <title>Site-based positive gene gene selection in Geosmithia morbida across the United States reveals a broad range of putative effectors and factors for local host and environmental adapation.</title>
        <authorList>
            <person name="Onufrak A."/>
            <person name="Murdoch R.W."/>
            <person name="Gazis R."/>
            <person name="Huff M."/>
            <person name="Staton M."/>
            <person name="Klingeman W."/>
            <person name="Hadziabdic D."/>
        </authorList>
    </citation>
    <scope>NUCLEOTIDE SEQUENCE</scope>
    <source>
        <strain evidence="8">1262</strain>
    </source>
</reference>
<dbReference type="GO" id="GO:0019752">
    <property type="term" value="P:carboxylic acid metabolic process"/>
    <property type="evidence" value="ECO:0007669"/>
    <property type="project" value="InterPro"/>
</dbReference>
<evidence type="ECO:0000256" key="7">
    <source>
        <dbReference type="SAM" id="MobiDB-lite"/>
    </source>
</evidence>
<feature type="region of interest" description="Disordered" evidence="7">
    <location>
        <begin position="26"/>
        <end position="68"/>
    </location>
</feature>
<evidence type="ECO:0000313" key="9">
    <source>
        <dbReference type="Proteomes" id="UP000749293"/>
    </source>
</evidence>
<dbReference type="GO" id="GO:0005737">
    <property type="term" value="C:cytoplasm"/>
    <property type="evidence" value="ECO:0007669"/>
    <property type="project" value="TreeGrafter"/>
</dbReference>
<evidence type="ECO:0000256" key="4">
    <source>
        <dbReference type="ARBA" id="ARBA00023239"/>
    </source>
</evidence>
<dbReference type="Gene3D" id="3.40.640.10">
    <property type="entry name" value="Type I PLP-dependent aspartate aminotransferase-like (Major domain)"/>
    <property type="match status" value="1"/>
</dbReference>
<dbReference type="GO" id="GO:0030170">
    <property type="term" value="F:pyridoxal phosphate binding"/>
    <property type="evidence" value="ECO:0007669"/>
    <property type="project" value="InterPro"/>
</dbReference>
<dbReference type="InterPro" id="IPR002129">
    <property type="entry name" value="PyrdxlP-dep_de-COase"/>
</dbReference>
<proteinExistence type="inferred from homology"/>
<feature type="compositionally biased region" description="Low complexity" evidence="7">
    <location>
        <begin position="53"/>
        <end position="67"/>
    </location>
</feature>
<dbReference type="InterPro" id="IPR015421">
    <property type="entry name" value="PyrdxlP-dep_Trfase_major"/>
</dbReference>
<comment type="similarity">
    <text evidence="2 6">Belongs to the group II decarboxylase family.</text>
</comment>
<dbReference type="PANTHER" id="PTHR11999">
    <property type="entry name" value="GROUP II PYRIDOXAL-5-PHOSPHATE DECARBOXYLASE"/>
    <property type="match status" value="1"/>
</dbReference>
<dbReference type="PANTHER" id="PTHR11999:SF165">
    <property type="entry name" value="DECARBOXYLASE, PUTATIVE (AFU_ORTHOLOGUE AFUA_2G04980)-RELATED"/>
    <property type="match status" value="1"/>
</dbReference>
<sequence length="554" mass="58237">MTRPMDIDTTLLSPEAQTALLEAITRSHHHRSRSGERPGSDLGVRLPLPPPSAIAAAESSLPSPSSPDYLAGRPAADVVSHITRDILPAMTGQAQSGRYYGFVTGGALPVGQWADGLVGRIDQNVQVHLPSQTAATAVEDSALEMAARLVGLDAAAFPGRTITTGATACNMLGLACGREAVVADGSGSGSGSGNGSTAGGDGGGIGELGILEACSRKGIREFQVLTSGGHSSLSKAASIVGLGRRSVKELGISRDEPWILDLDAVEDHLARPAVASIISVSAGEVNTGRYAVRDMPRLRALADKYGAWIHVDAAFGIFARLLPDSHEFATLKKQVEGLELADSITIDAHKVLNVPYDCGIFFTRSLSTLQAVCTNGNAAYLLSASADAPSSIPSPLNVGLENSRRFRALPLYAVLLSEGRAGLSGYVTSMVRLSRRLASYIQVSEHYDLLPDAPDGAETQGDGDGDGDAIDQIFIIVLFRARDARVNDVLVERINATRSMYVSGTSWRGEKAARIAVSSWKVDADADFDVVTSILEDVALEGRGDRSRGVTSHE</sequence>
<feature type="modified residue" description="N6-(pyridoxal phosphate)lysine" evidence="5">
    <location>
        <position position="350"/>
    </location>
</feature>
<dbReference type="AlphaFoldDB" id="A0A9P5D8Q6"/>
<dbReference type="GeneID" id="55967239"/>
<dbReference type="InterPro" id="IPR021115">
    <property type="entry name" value="Pyridoxal-P_BS"/>
</dbReference>
<dbReference type="RefSeq" id="XP_035324416.1">
    <property type="nucleotide sequence ID" value="XM_035462992.1"/>
</dbReference>